<gene>
    <name evidence="2" type="ORF">SCHIN_v1c01820</name>
</gene>
<feature type="transmembrane region" description="Helical" evidence="1">
    <location>
        <begin position="71"/>
        <end position="91"/>
    </location>
</feature>
<evidence type="ECO:0000313" key="2">
    <source>
        <dbReference type="EMBL" id="QEH61380.1"/>
    </source>
</evidence>
<keyword evidence="1" id="KW-1133">Transmembrane helix</keyword>
<reference evidence="2 3" key="1">
    <citation type="submission" date="2019-08" db="EMBL/GenBank/DDBJ databases">
        <title>Complete genome sequence of Spiroplasma chinense CCH (DSM 19755).</title>
        <authorList>
            <person name="Shen H.-Y."/>
            <person name="Lin Y.-C."/>
            <person name="Chou L."/>
            <person name="Kuo C.-H."/>
        </authorList>
    </citation>
    <scope>NUCLEOTIDE SEQUENCE [LARGE SCALE GENOMIC DNA]</scope>
    <source>
        <strain evidence="2 3">CCH</strain>
    </source>
</reference>
<protein>
    <submittedName>
        <fullName evidence="2">Uncharacterized protein</fullName>
    </submittedName>
</protein>
<keyword evidence="1" id="KW-0812">Transmembrane</keyword>
<evidence type="ECO:0000256" key="1">
    <source>
        <dbReference type="SAM" id="Phobius"/>
    </source>
</evidence>
<name>A0A5B9Y2W5_9MOLU</name>
<keyword evidence="3" id="KW-1185">Reference proteome</keyword>
<evidence type="ECO:0000313" key="3">
    <source>
        <dbReference type="Proteomes" id="UP000323144"/>
    </source>
</evidence>
<dbReference type="KEGG" id="schi:SCHIN_v1c01820"/>
<dbReference type="AlphaFoldDB" id="A0A5B9Y2W5"/>
<sequence length="124" mass="13981">MKKSNYILAIVGCTVGIITQILSYILFKPIAQGLNAYDPTGHILVIIYITCNLIWLLAILSLIVFGKKMSVWFVGAIVGVTYAILVILFSWLLVTWIFWVFNMISGIILIIACILIFKENRDNL</sequence>
<accession>A0A5B9Y2W5</accession>
<dbReference type="EMBL" id="CP043026">
    <property type="protein sequence ID" value="QEH61380.1"/>
    <property type="molecule type" value="Genomic_DNA"/>
</dbReference>
<feature type="transmembrane region" description="Helical" evidence="1">
    <location>
        <begin position="7"/>
        <end position="27"/>
    </location>
</feature>
<keyword evidence="1" id="KW-0472">Membrane</keyword>
<organism evidence="2 3">
    <name type="scientific">Spiroplasma chinense</name>
    <dbReference type="NCBI Taxonomy" id="216932"/>
    <lineage>
        <taxon>Bacteria</taxon>
        <taxon>Bacillati</taxon>
        <taxon>Mycoplasmatota</taxon>
        <taxon>Mollicutes</taxon>
        <taxon>Entomoplasmatales</taxon>
        <taxon>Spiroplasmataceae</taxon>
        <taxon>Spiroplasma</taxon>
    </lineage>
</organism>
<feature type="transmembrane region" description="Helical" evidence="1">
    <location>
        <begin position="97"/>
        <end position="117"/>
    </location>
</feature>
<proteinExistence type="predicted"/>
<dbReference type="RefSeq" id="WP_166507774.1">
    <property type="nucleotide sequence ID" value="NZ_CP043026.1"/>
</dbReference>
<dbReference type="Proteomes" id="UP000323144">
    <property type="component" value="Chromosome"/>
</dbReference>
<feature type="transmembrane region" description="Helical" evidence="1">
    <location>
        <begin position="42"/>
        <end position="64"/>
    </location>
</feature>